<dbReference type="InterPro" id="IPR046342">
    <property type="entry name" value="CBS_dom_sf"/>
</dbReference>
<evidence type="ECO:0000313" key="5">
    <source>
        <dbReference type="Proteomes" id="UP000077066"/>
    </source>
</evidence>
<dbReference type="InterPro" id="IPR000644">
    <property type="entry name" value="CBS_dom"/>
</dbReference>
<dbReference type="PROSITE" id="PS51371">
    <property type="entry name" value="CBS"/>
    <property type="match status" value="2"/>
</dbReference>
<dbReference type="STRING" id="55758.MBFIL_18550"/>
<dbReference type="EMBL" id="LWMT01000284">
    <property type="protein sequence ID" value="KZX10238.1"/>
    <property type="molecule type" value="Genomic_DNA"/>
</dbReference>
<evidence type="ECO:0000256" key="2">
    <source>
        <dbReference type="PROSITE-ProRule" id="PRU00703"/>
    </source>
</evidence>
<dbReference type="PANTHER" id="PTHR48108">
    <property type="entry name" value="CBS DOMAIN-CONTAINING PROTEIN CBSX2, CHLOROPLASTIC"/>
    <property type="match status" value="1"/>
</dbReference>
<evidence type="ECO:0000256" key="1">
    <source>
        <dbReference type="ARBA" id="ARBA00022737"/>
    </source>
</evidence>
<protein>
    <submittedName>
        <fullName evidence="4">Inosine-5'-monophosphate dehydrogenase</fullName>
        <ecNumber evidence="4">1.1.1.205</ecNumber>
    </submittedName>
</protein>
<dbReference type="SMART" id="SM00116">
    <property type="entry name" value="CBS"/>
    <property type="match status" value="2"/>
</dbReference>
<dbReference type="Gene3D" id="3.10.580.10">
    <property type="entry name" value="CBS-domain"/>
    <property type="match status" value="2"/>
</dbReference>
<dbReference type="GO" id="GO:0003938">
    <property type="term" value="F:IMP dehydrogenase activity"/>
    <property type="evidence" value="ECO:0007669"/>
    <property type="project" value="UniProtKB-EC"/>
</dbReference>
<proteinExistence type="predicted"/>
<dbReference type="Pfam" id="PF00571">
    <property type="entry name" value="CBS"/>
    <property type="match status" value="2"/>
</dbReference>
<accession>A0A165Z4H9</accession>
<keyword evidence="1" id="KW-0677">Repeat</keyword>
<keyword evidence="4" id="KW-0560">Oxidoreductase</keyword>
<dbReference type="Proteomes" id="UP000077066">
    <property type="component" value="Unassembled WGS sequence"/>
</dbReference>
<dbReference type="SUPFAM" id="SSF54631">
    <property type="entry name" value="CBS-domain pair"/>
    <property type="match status" value="1"/>
</dbReference>
<dbReference type="PATRIC" id="fig|55758.3.peg.2072"/>
<feature type="domain" description="CBS" evidence="3">
    <location>
        <begin position="11"/>
        <end position="69"/>
    </location>
</feature>
<dbReference type="SMART" id="SM00470">
    <property type="entry name" value="ParB"/>
    <property type="match status" value="1"/>
</dbReference>
<gene>
    <name evidence="4" type="primary">guaB_4</name>
    <name evidence="4" type="ORF">MBFIL_18550</name>
</gene>
<evidence type="ECO:0000313" key="4">
    <source>
        <dbReference type="EMBL" id="KZX10238.1"/>
    </source>
</evidence>
<dbReference type="AlphaFoldDB" id="A0A165Z4H9"/>
<evidence type="ECO:0000259" key="3">
    <source>
        <dbReference type="PROSITE" id="PS51371"/>
    </source>
</evidence>
<organism evidence="4 5">
    <name type="scientific">Methanobrevibacter filiformis</name>
    <dbReference type="NCBI Taxonomy" id="55758"/>
    <lineage>
        <taxon>Archaea</taxon>
        <taxon>Methanobacteriati</taxon>
        <taxon>Methanobacteriota</taxon>
        <taxon>Methanomada group</taxon>
        <taxon>Methanobacteria</taxon>
        <taxon>Methanobacteriales</taxon>
        <taxon>Methanobacteriaceae</taxon>
        <taxon>Methanobrevibacter</taxon>
    </lineage>
</organism>
<dbReference type="InterPro" id="IPR051462">
    <property type="entry name" value="CBS_domain-containing"/>
</dbReference>
<reference evidence="4 5" key="1">
    <citation type="submission" date="2016-04" db="EMBL/GenBank/DDBJ databases">
        <title>Genome sequence of Methanobrevibacter filiformis DSM 11501.</title>
        <authorList>
            <person name="Poehlein A."/>
            <person name="Seedorf H."/>
            <person name="Daniel R."/>
        </authorList>
    </citation>
    <scope>NUCLEOTIDE SEQUENCE [LARGE SCALE GENOMIC DNA]</scope>
    <source>
        <strain evidence="4 5">DSM 11501</strain>
    </source>
</reference>
<dbReference type="Gene3D" id="3.90.1530.10">
    <property type="entry name" value="Conserved hypothetical protein from pyrococcus furiosus pfu- 392566-001, ParB domain"/>
    <property type="match status" value="1"/>
</dbReference>
<dbReference type="EC" id="1.1.1.205" evidence="4"/>
<dbReference type="InterPro" id="IPR016427">
    <property type="entry name" value="UCP004699_CBS/ParB"/>
</dbReference>
<feature type="domain" description="CBS" evidence="3">
    <location>
        <begin position="70"/>
        <end position="127"/>
    </location>
</feature>
<dbReference type="InterPro" id="IPR036086">
    <property type="entry name" value="ParB/Sulfiredoxin_sf"/>
</dbReference>
<dbReference type="InterPro" id="IPR003115">
    <property type="entry name" value="ParB_N"/>
</dbReference>
<name>A0A165Z4H9_9EURY</name>
<dbReference type="SUPFAM" id="SSF110849">
    <property type="entry name" value="ParB/Sulfiredoxin"/>
    <property type="match status" value="1"/>
</dbReference>
<dbReference type="PANTHER" id="PTHR48108:SF35">
    <property type="entry name" value="ZINC METALLOPROTEASE MJ0392"/>
    <property type="match status" value="1"/>
</dbReference>
<keyword evidence="5" id="KW-1185">Reference proteome</keyword>
<sequence length="270" mass="30995">MSRKSLVKDYMTRNVISVKKDTLNEDIIKIMNETGHDGFPVVDDDEKVLGIVTAFDLLMNERGDFVKDIMSTEVVVAQEEMKINDASRVMFRKGISRFPVVDREEKLKGIITNMDMVRSHIERSTPSKVDYFKQTIEQLYGIKTSLNKKKVELKKLRPTQDKIFADELEGRYYELQGGLSEPAIVIKTGNRWVLVDGHHRAVAAIQLGYDFVDAYVIDLEQDLKLGMEKTAEKSGIYTFDDIEKIEHTQHPLIAVTESLQKQHNNEENDK</sequence>
<keyword evidence="2" id="KW-0129">CBS domain</keyword>
<comment type="caution">
    <text evidence="4">The sequence shown here is derived from an EMBL/GenBank/DDBJ whole genome shotgun (WGS) entry which is preliminary data.</text>
</comment>
<dbReference type="PIRSF" id="PIRSF004699">
    <property type="entry name" value="UCP004699_CBS_ParB"/>
    <property type="match status" value="1"/>
</dbReference>